<evidence type="ECO:0000256" key="2">
    <source>
        <dbReference type="ARBA" id="ARBA00022475"/>
    </source>
</evidence>
<evidence type="ECO:0000313" key="12">
    <source>
        <dbReference type="EMBL" id="MCH6269402.1"/>
    </source>
</evidence>
<evidence type="ECO:0000256" key="5">
    <source>
        <dbReference type="ARBA" id="ARBA00029447"/>
    </source>
</evidence>
<dbReference type="Proteomes" id="UP000677265">
    <property type="component" value="Unassembled WGS sequence"/>
</dbReference>
<dbReference type="SMART" id="SM00304">
    <property type="entry name" value="HAMP"/>
    <property type="match status" value="1"/>
</dbReference>
<dbReference type="EMBL" id="JAGYPE010000010">
    <property type="protein sequence ID" value="MBS4188246.1"/>
    <property type="molecule type" value="Genomic_DNA"/>
</dbReference>
<keyword evidence="4 6" id="KW-0807">Transducer</keyword>
<dbReference type="PROSITE" id="PS50111">
    <property type="entry name" value="CHEMOTAXIS_TRANSDUC_2"/>
    <property type="match status" value="1"/>
</dbReference>
<evidence type="ECO:0000313" key="13">
    <source>
        <dbReference type="Proteomes" id="UP000677265"/>
    </source>
</evidence>
<dbReference type="Pfam" id="PF00672">
    <property type="entry name" value="HAMP"/>
    <property type="match status" value="1"/>
</dbReference>
<dbReference type="EMBL" id="JAGYPE020000097">
    <property type="protein sequence ID" value="MCH6269402.1"/>
    <property type="molecule type" value="Genomic_DNA"/>
</dbReference>
<protein>
    <submittedName>
        <fullName evidence="11">Methyl-accepting chemotaxis protein</fullName>
    </submittedName>
</protein>
<dbReference type="CDD" id="cd06225">
    <property type="entry name" value="HAMP"/>
    <property type="match status" value="1"/>
</dbReference>
<dbReference type="InterPro" id="IPR004089">
    <property type="entry name" value="MCPsignal_dom"/>
</dbReference>
<dbReference type="SUPFAM" id="SSF58104">
    <property type="entry name" value="Methyl-accepting chemotaxis protein (MCP) signaling domain"/>
    <property type="match status" value="1"/>
</dbReference>
<feature type="domain" description="Methyl-accepting transducer" evidence="9">
    <location>
        <begin position="304"/>
        <end position="547"/>
    </location>
</feature>
<keyword evidence="8" id="KW-0812">Transmembrane</keyword>
<reference evidence="11" key="1">
    <citation type="submission" date="2021-05" db="EMBL/GenBank/DDBJ databases">
        <title>Novel Bacillus species.</title>
        <authorList>
            <person name="Liu G."/>
        </authorList>
    </citation>
    <scope>NUCLEOTIDE SEQUENCE</scope>
    <source>
        <strain evidence="11 13">FJAT-50051</strain>
    </source>
</reference>
<gene>
    <name evidence="12" type="ORF">KHB02_028125</name>
    <name evidence="11" type="ORF">KHB02_43485</name>
</gene>
<feature type="domain" description="HAMP" evidence="10">
    <location>
        <begin position="232"/>
        <end position="285"/>
    </location>
</feature>
<dbReference type="CDD" id="cd11386">
    <property type="entry name" value="MCP_signal"/>
    <property type="match status" value="1"/>
</dbReference>
<dbReference type="Gene3D" id="1.10.287.950">
    <property type="entry name" value="Methyl-accepting chemotaxis protein"/>
    <property type="match status" value="1"/>
</dbReference>
<keyword evidence="7" id="KW-0175">Coiled coil</keyword>
<feature type="transmembrane region" description="Helical" evidence="8">
    <location>
        <begin position="37"/>
        <end position="63"/>
    </location>
</feature>
<evidence type="ECO:0000256" key="1">
    <source>
        <dbReference type="ARBA" id="ARBA00004236"/>
    </source>
</evidence>
<dbReference type="GO" id="GO:0007165">
    <property type="term" value="P:signal transduction"/>
    <property type="evidence" value="ECO:0007669"/>
    <property type="project" value="UniProtKB-KW"/>
</dbReference>
<dbReference type="Pfam" id="PF00015">
    <property type="entry name" value="MCPsignal"/>
    <property type="match status" value="1"/>
</dbReference>
<dbReference type="InterPro" id="IPR004090">
    <property type="entry name" value="Chemotax_Me-accpt_rcpt"/>
</dbReference>
<sequence length="590" mass="65993">MLAQKIAKVLKQLNVERLKGIRVPNVTWNNVSISKKLFLTFGFTIFLFIVSTVMVGVVITSVITDIQNINEKGDRAVKITEMGSIIRSKDIHIANYITFLQEKDLKGYRLERNKLNEEMNQFQKSIDQEDMKKLLQNIYKQNNQIDKLFVNEVSPAVVRLDVDIYTKARKKISDLREENLTSLNELRNMIYQERDHAIADAKSHTNFLIILLIATVSITTALSGIVLFFLTKSIRNNLAKVVSVSRKVANGELTAENITYQGKDEIGQLTFSINQMKDNLSEIVHEIKTVSNEVLDKSENVEKYAIDVKEKCNYISSTMSSLSLNTEQQAASTNDIYSKFEVFYKELDDANQSGHNLSTLSKDVLQLTTKGNNVMDQSIEEMEHIYDMVHSSVSKVSDLEKRTSDINKLIEVIKSIASQTNLLALNAAIEAARAGDAGKGFAVVADEVRKLSVAVQSSISEITSIVTSIQDESKSISDILKNGSYQVEAGKNKILHAGNSFQTIKSEVESMVFTIQNIAGNFQHLKENGEQIVYSVQEITAATQQVSAGTSESFASIQQQYVEIEGITKEIYEMVACANRMSNLIGRFSL</sequence>
<dbReference type="GO" id="GO:0004888">
    <property type="term" value="F:transmembrane signaling receptor activity"/>
    <property type="evidence" value="ECO:0007669"/>
    <property type="project" value="InterPro"/>
</dbReference>
<dbReference type="PROSITE" id="PS50885">
    <property type="entry name" value="HAMP"/>
    <property type="match status" value="1"/>
</dbReference>
<dbReference type="RefSeq" id="WP_213148034.1">
    <property type="nucleotide sequence ID" value="NZ_JAGYPE020000097.1"/>
</dbReference>
<dbReference type="GO" id="GO:0006935">
    <property type="term" value="P:chemotaxis"/>
    <property type="evidence" value="ECO:0007669"/>
    <property type="project" value="InterPro"/>
</dbReference>
<dbReference type="GO" id="GO:0005886">
    <property type="term" value="C:plasma membrane"/>
    <property type="evidence" value="ECO:0007669"/>
    <property type="project" value="UniProtKB-SubCell"/>
</dbReference>
<keyword evidence="3 8" id="KW-0472">Membrane</keyword>
<evidence type="ECO:0000259" key="10">
    <source>
        <dbReference type="PROSITE" id="PS50885"/>
    </source>
</evidence>
<keyword evidence="2" id="KW-1003">Cell membrane</keyword>
<evidence type="ECO:0000259" key="9">
    <source>
        <dbReference type="PROSITE" id="PS50111"/>
    </source>
</evidence>
<dbReference type="InterPro" id="IPR003660">
    <property type="entry name" value="HAMP_dom"/>
</dbReference>
<comment type="subcellular location">
    <subcellularLocation>
        <location evidence="1">Cell membrane</location>
    </subcellularLocation>
</comment>
<name>A0A942TB54_9BACI</name>
<dbReference type="SMART" id="SM00283">
    <property type="entry name" value="MA"/>
    <property type="match status" value="1"/>
</dbReference>
<feature type="transmembrane region" description="Helical" evidence="8">
    <location>
        <begin position="207"/>
        <end position="230"/>
    </location>
</feature>
<comment type="similarity">
    <text evidence="5">Belongs to the methyl-accepting chemotaxis (MCP) protein family.</text>
</comment>
<evidence type="ECO:0000256" key="3">
    <source>
        <dbReference type="ARBA" id="ARBA00023136"/>
    </source>
</evidence>
<dbReference type="AlphaFoldDB" id="A0A942TB54"/>
<keyword evidence="8" id="KW-1133">Transmembrane helix</keyword>
<evidence type="ECO:0000256" key="7">
    <source>
        <dbReference type="SAM" id="Coils"/>
    </source>
</evidence>
<keyword evidence="13" id="KW-1185">Reference proteome</keyword>
<comment type="caution">
    <text evidence="11">The sequence shown here is derived from an EMBL/GenBank/DDBJ whole genome shotgun (WGS) entry which is preliminary data.</text>
</comment>
<evidence type="ECO:0000256" key="4">
    <source>
        <dbReference type="ARBA" id="ARBA00023224"/>
    </source>
</evidence>
<dbReference type="PANTHER" id="PTHR32089">
    <property type="entry name" value="METHYL-ACCEPTING CHEMOTAXIS PROTEIN MCPB"/>
    <property type="match status" value="1"/>
</dbReference>
<dbReference type="PRINTS" id="PR00260">
    <property type="entry name" value="CHEMTRNSDUCR"/>
</dbReference>
<dbReference type="PANTHER" id="PTHR32089:SF112">
    <property type="entry name" value="LYSOZYME-LIKE PROTEIN-RELATED"/>
    <property type="match status" value="1"/>
</dbReference>
<proteinExistence type="inferred from homology"/>
<evidence type="ECO:0000256" key="6">
    <source>
        <dbReference type="PROSITE-ProRule" id="PRU00284"/>
    </source>
</evidence>
<evidence type="ECO:0000256" key="8">
    <source>
        <dbReference type="SAM" id="Phobius"/>
    </source>
</evidence>
<evidence type="ECO:0000313" key="11">
    <source>
        <dbReference type="EMBL" id="MBS4188246.1"/>
    </source>
</evidence>
<feature type="coiled-coil region" evidence="7">
    <location>
        <begin position="105"/>
        <end position="132"/>
    </location>
</feature>
<organism evidence="11">
    <name type="scientific">Neobacillus citreus</name>
    <dbReference type="NCBI Taxonomy" id="2833578"/>
    <lineage>
        <taxon>Bacteria</taxon>
        <taxon>Bacillati</taxon>
        <taxon>Bacillota</taxon>
        <taxon>Bacilli</taxon>
        <taxon>Bacillales</taxon>
        <taxon>Bacillaceae</taxon>
        <taxon>Neobacillus</taxon>
    </lineage>
</organism>
<dbReference type="Gene3D" id="6.10.340.10">
    <property type="match status" value="1"/>
</dbReference>
<accession>A0A942TB54</accession>